<name>A0A087BGZ0_9BIFI</name>
<keyword evidence="1" id="KW-0732">Signal</keyword>
<gene>
    <name evidence="2" type="ORF">BMERY_0775</name>
</gene>
<feature type="signal peptide" evidence="1">
    <location>
        <begin position="1"/>
        <end position="24"/>
    </location>
</feature>
<dbReference type="OrthoDB" id="3243054at2"/>
<dbReference type="eggNOG" id="ENOG503238X">
    <property type="taxonomic scope" value="Bacteria"/>
</dbReference>
<evidence type="ECO:0000256" key="1">
    <source>
        <dbReference type="SAM" id="SignalP"/>
    </source>
</evidence>
<dbReference type="STRING" id="78345.BMERY_0775"/>
<organism evidence="2 3">
    <name type="scientific">Bifidobacterium merycicum</name>
    <dbReference type="NCBI Taxonomy" id="78345"/>
    <lineage>
        <taxon>Bacteria</taxon>
        <taxon>Bacillati</taxon>
        <taxon>Actinomycetota</taxon>
        <taxon>Actinomycetes</taxon>
        <taxon>Bifidobacteriales</taxon>
        <taxon>Bifidobacteriaceae</taxon>
        <taxon>Bifidobacterium</taxon>
    </lineage>
</organism>
<reference evidence="2 3" key="1">
    <citation type="submission" date="2014-03" db="EMBL/GenBank/DDBJ databases">
        <title>Genomics of Bifidobacteria.</title>
        <authorList>
            <person name="Ventura M."/>
            <person name="Milani C."/>
            <person name="Lugli G.A."/>
        </authorList>
    </citation>
    <scope>NUCLEOTIDE SEQUENCE [LARGE SCALE GENOMIC DNA]</scope>
    <source>
        <strain evidence="2 3">LMG 11341</strain>
    </source>
</reference>
<keyword evidence="3" id="KW-1185">Reference proteome</keyword>
<feature type="chain" id="PRO_5001818926" evidence="1">
    <location>
        <begin position="25"/>
        <end position="78"/>
    </location>
</feature>
<protein>
    <submittedName>
        <fullName evidence="2">Putative secreted protein</fullName>
    </submittedName>
</protein>
<comment type="caution">
    <text evidence="2">The sequence shown here is derived from an EMBL/GenBank/DDBJ whole genome shotgun (WGS) entry which is preliminary data.</text>
</comment>
<sequence length="78" mass="8978">MFKRLFWMSVGFCCGVYTVMKAQAYVKANTPAPARQALFGPDIDNVGLRTLQGMLQEFNETRKSREAELNKQYADRLR</sequence>
<dbReference type="Proteomes" id="UP000029060">
    <property type="component" value="Unassembled WGS sequence"/>
</dbReference>
<dbReference type="AlphaFoldDB" id="A0A087BGZ0"/>
<evidence type="ECO:0000313" key="2">
    <source>
        <dbReference type="EMBL" id="KFI70290.1"/>
    </source>
</evidence>
<dbReference type="EMBL" id="JGZC01000006">
    <property type="protein sequence ID" value="KFI70290.1"/>
    <property type="molecule type" value="Genomic_DNA"/>
</dbReference>
<evidence type="ECO:0000313" key="3">
    <source>
        <dbReference type="Proteomes" id="UP000029060"/>
    </source>
</evidence>
<dbReference type="RefSeq" id="WP_033523523.1">
    <property type="nucleotide sequence ID" value="NZ_CADAXU010000008.1"/>
</dbReference>
<accession>A0A087BGZ0</accession>
<proteinExistence type="predicted"/>